<evidence type="ECO:0000256" key="1">
    <source>
        <dbReference type="ARBA" id="ARBA00022527"/>
    </source>
</evidence>
<evidence type="ECO:0000256" key="10">
    <source>
        <dbReference type="SAM" id="MobiDB-lite"/>
    </source>
</evidence>
<feature type="binding site" evidence="7">
    <location>
        <position position="155"/>
    </location>
    <ligand>
        <name>ATP</name>
        <dbReference type="ChEBI" id="CHEBI:30616"/>
    </ligand>
</feature>
<feature type="cross-link" description="Glycyl lysine isopeptide (Lys-Gly) (interchain with G-Cter in SUMO2)" evidence="8">
    <location>
        <position position="139"/>
    </location>
</feature>
<keyword evidence="2" id="KW-0808">Transferase</keyword>
<dbReference type="InterPro" id="IPR008271">
    <property type="entry name" value="Ser/Thr_kinase_AS"/>
</dbReference>
<evidence type="ECO:0000313" key="13">
    <source>
        <dbReference type="Proteomes" id="UP000030762"/>
    </source>
</evidence>
<dbReference type="InParanoid" id="T0Q0S6"/>
<dbReference type="InterPro" id="IPR017441">
    <property type="entry name" value="Protein_kinase_ATP_BS"/>
</dbReference>
<evidence type="ECO:0000256" key="6">
    <source>
        <dbReference type="PIRSR" id="PIRSR630616-1"/>
    </source>
</evidence>
<feature type="domain" description="Protein kinase" evidence="11">
    <location>
        <begin position="8"/>
        <end position="267"/>
    </location>
</feature>
<evidence type="ECO:0000256" key="7">
    <source>
        <dbReference type="PIRSR" id="PIRSR630616-2"/>
    </source>
</evidence>
<reference evidence="12 13" key="1">
    <citation type="submission" date="2012-04" db="EMBL/GenBank/DDBJ databases">
        <title>The Genome Sequence of Saprolegnia declina VS20.</title>
        <authorList>
            <consortium name="The Broad Institute Genome Sequencing Platform"/>
            <person name="Russ C."/>
            <person name="Nusbaum C."/>
            <person name="Tyler B."/>
            <person name="van West P."/>
            <person name="Dieguez-Uribeondo J."/>
            <person name="de Bruijn I."/>
            <person name="Tripathy S."/>
            <person name="Jiang R."/>
            <person name="Young S.K."/>
            <person name="Zeng Q."/>
            <person name="Gargeya S."/>
            <person name="Fitzgerald M."/>
            <person name="Haas B."/>
            <person name="Abouelleil A."/>
            <person name="Alvarado L."/>
            <person name="Arachchi H.M."/>
            <person name="Berlin A."/>
            <person name="Chapman S.B."/>
            <person name="Goldberg J."/>
            <person name="Griggs A."/>
            <person name="Gujja S."/>
            <person name="Hansen M."/>
            <person name="Howarth C."/>
            <person name="Imamovic A."/>
            <person name="Larimer J."/>
            <person name="McCowen C."/>
            <person name="Montmayeur A."/>
            <person name="Murphy C."/>
            <person name="Neiman D."/>
            <person name="Pearson M."/>
            <person name="Priest M."/>
            <person name="Roberts A."/>
            <person name="Saif S."/>
            <person name="Shea T."/>
            <person name="Sisk P."/>
            <person name="Sykes S."/>
            <person name="Wortman J."/>
            <person name="Nusbaum C."/>
            <person name="Birren B."/>
        </authorList>
    </citation>
    <scope>NUCLEOTIDE SEQUENCE [LARGE SCALE GENOMIC DNA]</scope>
    <source>
        <strain evidence="12 13">VS20</strain>
    </source>
</reference>
<dbReference type="OrthoDB" id="10004143at2759"/>
<feature type="active site" description="Proton acceptor" evidence="6">
    <location>
        <position position="137"/>
    </location>
</feature>
<dbReference type="GO" id="GO:0005524">
    <property type="term" value="F:ATP binding"/>
    <property type="evidence" value="ECO:0007669"/>
    <property type="project" value="UniProtKB-UniRule"/>
</dbReference>
<evidence type="ECO:0000313" key="12">
    <source>
        <dbReference type="EMBL" id="EQC31429.1"/>
    </source>
</evidence>
<dbReference type="eggNOG" id="KOG0575">
    <property type="taxonomic scope" value="Eukaryota"/>
</dbReference>
<dbReference type="InterPro" id="IPR011009">
    <property type="entry name" value="Kinase-like_dom_sf"/>
</dbReference>
<evidence type="ECO:0000256" key="4">
    <source>
        <dbReference type="ARBA" id="ARBA00022777"/>
    </source>
</evidence>
<dbReference type="Gene3D" id="3.30.1120.30">
    <property type="entry name" value="POLO box domain"/>
    <property type="match status" value="1"/>
</dbReference>
<gene>
    <name evidence="12" type="ORF">SDRG_11028</name>
</gene>
<dbReference type="FunFam" id="3.30.200.20:FF:000042">
    <property type="entry name" value="Aurora kinase A"/>
    <property type="match status" value="1"/>
</dbReference>
<dbReference type="OMA" id="YLHRAHI"/>
<keyword evidence="4 12" id="KW-0418">Kinase</keyword>
<evidence type="ECO:0000256" key="3">
    <source>
        <dbReference type="ARBA" id="ARBA00022741"/>
    </source>
</evidence>
<dbReference type="PANTHER" id="PTHR24350">
    <property type="entry name" value="SERINE/THREONINE-PROTEIN KINASE IAL-RELATED"/>
    <property type="match status" value="1"/>
</dbReference>
<dbReference type="InterPro" id="IPR000719">
    <property type="entry name" value="Prot_kinase_dom"/>
</dbReference>
<feature type="region of interest" description="Disordered" evidence="10">
    <location>
        <begin position="327"/>
        <end position="354"/>
    </location>
</feature>
<dbReference type="RefSeq" id="XP_008615270.1">
    <property type="nucleotide sequence ID" value="XM_008617048.1"/>
</dbReference>
<keyword evidence="3 7" id="KW-0547">Nucleotide-binding</keyword>
<keyword evidence="5 7" id="KW-0067">ATP-binding</keyword>
<dbReference type="SUPFAM" id="SSF56112">
    <property type="entry name" value="Protein kinase-like (PK-like)"/>
    <property type="match status" value="1"/>
</dbReference>
<evidence type="ECO:0000256" key="8">
    <source>
        <dbReference type="PIRSR" id="PIRSR630616-3"/>
    </source>
</evidence>
<dbReference type="SMART" id="SM00220">
    <property type="entry name" value="S_TKc"/>
    <property type="match status" value="1"/>
</dbReference>
<dbReference type="PROSITE" id="PS50011">
    <property type="entry name" value="PROTEIN_KINASE_DOM"/>
    <property type="match status" value="1"/>
</dbReference>
<dbReference type="STRING" id="1156394.T0Q0S6"/>
<protein>
    <submittedName>
        <fullName evidence="12">PLK protein kinase</fullName>
    </submittedName>
</protein>
<dbReference type="InterPro" id="IPR036947">
    <property type="entry name" value="POLO_box_dom_sf"/>
</dbReference>
<dbReference type="VEuPathDB" id="FungiDB:SDRG_11028"/>
<evidence type="ECO:0000256" key="2">
    <source>
        <dbReference type="ARBA" id="ARBA00022679"/>
    </source>
</evidence>
<dbReference type="FunFam" id="1.10.510.10:FF:000571">
    <property type="entry name" value="Maternal embryonic leucine zipper kinase"/>
    <property type="match status" value="1"/>
</dbReference>
<dbReference type="AlphaFoldDB" id="T0Q0S6"/>
<keyword evidence="1" id="KW-0723">Serine/threonine-protein kinase</keyword>
<dbReference type="PROSITE" id="PS00108">
    <property type="entry name" value="PROTEIN_KINASE_ST"/>
    <property type="match status" value="1"/>
</dbReference>
<keyword evidence="13" id="KW-1185">Reference proteome</keyword>
<evidence type="ECO:0000256" key="5">
    <source>
        <dbReference type="ARBA" id="ARBA00022840"/>
    </source>
</evidence>
<dbReference type="Pfam" id="PF00069">
    <property type="entry name" value="Pkinase"/>
    <property type="match status" value="1"/>
</dbReference>
<dbReference type="InterPro" id="IPR030616">
    <property type="entry name" value="Aur-like"/>
</dbReference>
<dbReference type="Proteomes" id="UP000030762">
    <property type="component" value="Unassembled WGS sequence"/>
</dbReference>
<name>T0Q0S6_SAPDV</name>
<dbReference type="Gene3D" id="1.10.510.10">
    <property type="entry name" value="Transferase(Phosphotransferase) domain 1"/>
    <property type="match status" value="1"/>
</dbReference>
<feature type="compositionally biased region" description="Low complexity" evidence="10">
    <location>
        <begin position="288"/>
        <end position="306"/>
    </location>
</feature>
<feature type="region of interest" description="Disordered" evidence="10">
    <location>
        <begin position="269"/>
        <end position="313"/>
    </location>
</feature>
<feature type="region of interest" description="Disordered" evidence="10">
    <location>
        <begin position="476"/>
        <end position="495"/>
    </location>
</feature>
<dbReference type="GeneID" id="19951755"/>
<organism evidence="12 13">
    <name type="scientific">Saprolegnia diclina (strain VS20)</name>
    <dbReference type="NCBI Taxonomy" id="1156394"/>
    <lineage>
        <taxon>Eukaryota</taxon>
        <taxon>Sar</taxon>
        <taxon>Stramenopiles</taxon>
        <taxon>Oomycota</taxon>
        <taxon>Saprolegniomycetes</taxon>
        <taxon>Saprolegniales</taxon>
        <taxon>Saprolegniaceae</taxon>
        <taxon>Saprolegnia</taxon>
    </lineage>
</organism>
<sequence>MAGMLEEYELGDLLGSGSSAQVYWAQRLRDEELVAIKVVDKLQHAQLRTQSKSQARSEEMQELAIQRSLDHPNILKILDVFQDARNVFIVLEPCAHGSLQALVKGKRAVVEDEVKHYVYQLISGVDYLHRAHIIHRDLKLSNLLVTEHGTLKIADFGLATSVTRHALPSTICGTPNFIAPEVLLGKPYSYAADLWSIGCIVYTLLTGHPPFQGDSVSDTLRNISAQTSSLAFPPFVSSTAQDFVRSLLCVEPAERLPCHALSHHPWLQPTTARRKAAKTKRAARSRRAPAVVVADSSSASSSSQHSDLSDAEDEDIAKLQTMLDKITANDRCPPRGSGAASSSDTTAVEDESLPSFPDSVDFTVEYHSILDLPPDDIMGTLRCTWTPEALTLHGRQGEVVRYSLHDARVTGQLRHEAHFDVCVTDVAPSSPRTLTWVRLAQVCLYLYLAAPKPIETTLRLSDDVIETLERNESLERKLRAQQQAPRHPKTDSDSVRSADLFSIGRGECLADGTLRIAFVDGSELLLDGGASTVEFREPDGGRYEQYPLGASAVASIPSTISRKLKYVSLFVQAMKKQQPRPSFRA</sequence>
<feature type="binding site" evidence="7 9">
    <location>
        <position position="37"/>
    </location>
    <ligand>
        <name>ATP</name>
        <dbReference type="ChEBI" id="CHEBI:30616"/>
    </ligand>
</feature>
<evidence type="ECO:0000256" key="9">
    <source>
        <dbReference type="PROSITE-ProRule" id="PRU10141"/>
    </source>
</evidence>
<feature type="compositionally biased region" description="Basic residues" evidence="10">
    <location>
        <begin position="272"/>
        <end position="287"/>
    </location>
</feature>
<dbReference type="EMBL" id="JH767169">
    <property type="protein sequence ID" value="EQC31429.1"/>
    <property type="molecule type" value="Genomic_DNA"/>
</dbReference>
<proteinExistence type="predicted"/>
<accession>T0Q0S6</accession>
<evidence type="ECO:0000259" key="11">
    <source>
        <dbReference type="PROSITE" id="PS50011"/>
    </source>
</evidence>
<dbReference type="GO" id="GO:0004674">
    <property type="term" value="F:protein serine/threonine kinase activity"/>
    <property type="evidence" value="ECO:0007669"/>
    <property type="project" value="UniProtKB-KW"/>
</dbReference>
<dbReference type="PROSITE" id="PS00107">
    <property type="entry name" value="PROTEIN_KINASE_ATP"/>
    <property type="match status" value="1"/>
</dbReference>